<dbReference type="RefSeq" id="WP_208309151.1">
    <property type="nucleotide sequence ID" value="NZ_JAGETX010000021.1"/>
</dbReference>
<protein>
    <submittedName>
        <fullName evidence="1">MobC family plasmid mobilization relaxosome protein</fullName>
    </submittedName>
</protein>
<accession>A0ABS3TH54</accession>
<keyword evidence="2" id="KW-1185">Reference proteome</keyword>
<sequence>MLELTPQPPEERENMQVVKRFRATPSEVEKMNEKAAKAGLTFSEYCRRAALDKPIAEVLPPAVRREIAAVGNNLNQLTRLANSGKLGPVGLGMLNEVLTRLLQTLK</sequence>
<reference evidence="1 2" key="1">
    <citation type="submission" date="2021-03" db="EMBL/GenBank/DDBJ databases">
        <authorList>
            <person name="Kim M.K."/>
        </authorList>
    </citation>
    <scope>NUCLEOTIDE SEQUENCE [LARGE SCALE GENOMIC DNA]</scope>
    <source>
        <strain evidence="1 2">BT507</strain>
    </source>
</reference>
<organism evidence="1 2">
    <name type="scientific">Hymenobacter defluvii</name>
    <dbReference type="NCBI Taxonomy" id="2054411"/>
    <lineage>
        <taxon>Bacteria</taxon>
        <taxon>Pseudomonadati</taxon>
        <taxon>Bacteroidota</taxon>
        <taxon>Cytophagia</taxon>
        <taxon>Cytophagales</taxon>
        <taxon>Hymenobacteraceae</taxon>
        <taxon>Hymenobacter</taxon>
    </lineage>
</organism>
<comment type="caution">
    <text evidence="1">The sequence shown here is derived from an EMBL/GenBank/DDBJ whole genome shotgun (WGS) entry which is preliminary data.</text>
</comment>
<gene>
    <name evidence="1" type="ORF">J4D97_20220</name>
</gene>
<dbReference type="Gene3D" id="1.10.1220.10">
    <property type="entry name" value="Met repressor-like"/>
    <property type="match status" value="1"/>
</dbReference>
<dbReference type="Pfam" id="PF21983">
    <property type="entry name" value="NikA-like"/>
    <property type="match status" value="1"/>
</dbReference>
<name>A0ABS3TH54_9BACT</name>
<dbReference type="InterPro" id="IPR053842">
    <property type="entry name" value="NikA-like"/>
</dbReference>
<dbReference type="Proteomes" id="UP000670527">
    <property type="component" value="Unassembled WGS sequence"/>
</dbReference>
<dbReference type="InterPro" id="IPR013321">
    <property type="entry name" value="Arc_rbn_hlx_hlx"/>
</dbReference>
<evidence type="ECO:0000313" key="2">
    <source>
        <dbReference type="Proteomes" id="UP000670527"/>
    </source>
</evidence>
<proteinExistence type="predicted"/>
<dbReference type="EMBL" id="JAGETX010000021">
    <property type="protein sequence ID" value="MBO3272987.1"/>
    <property type="molecule type" value="Genomic_DNA"/>
</dbReference>
<evidence type="ECO:0000313" key="1">
    <source>
        <dbReference type="EMBL" id="MBO3272987.1"/>
    </source>
</evidence>